<gene>
    <name evidence="1" type="ORF">F1737_00065</name>
</gene>
<evidence type="ECO:0000313" key="1">
    <source>
        <dbReference type="EMBL" id="WOF15180.1"/>
    </source>
</evidence>
<accession>A0AA97I1I1</accession>
<reference evidence="1 2" key="1">
    <citation type="submission" date="2019-09" db="EMBL/GenBank/DDBJ databases">
        <title>The complete genome of Methanoplanus sp. FWC-SCC4.</title>
        <authorList>
            <person name="Chen S.-C."/>
            <person name="Zhou Y.-Z."/>
            <person name="Lai M.-C."/>
        </authorList>
    </citation>
    <scope>NUCLEOTIDE SEQUENCE [LARGE SCALE GENOMIC DNA]</scope>
    <source>
        <strain evidence="1 2">FWC-SCC4</strain>
    </source>
</reference>
<dbReference type="AlphaFoldDB" id="A0AA97I1I1"/>
<sequence>MFMRERSHEKGKNYQKKVKKWLYGRPFLGYESDVFGDAYDVSNYATCIGEMGYDISMCLKKNEEAKKILYIECKYRDELSGSINTDFHGFLLNSYNAFSSAKSDQADAAQFCFISNIPPTKLHQFFKDSQSYTIEQFKKKGIEFDEQKFRRFVDRIHVLILSKTILGLE</sequence>
<protein>
    <submittedName>
        <fullName evidence="1">Uncharacterized protein</fullName>
    </submittedName>
</protein>
<dbReference type="EMBL" id="CP043875">
    <property type="protein sequence ID" value="WOF15180.1"/>
    <property type="molecule type" value="Genomic_DNA"/>
</dbReference>
<keyword evidence="2" id="KW-1185">Reference proteome</keyword>
<dbReference type="Proteomes" id="UP001301797">
    <property type="component" value="Chromosome"/>
</dbReference>
<evidence type="ECO:0000313" key="2">
    <source>
        <dbReference type="Proteomes" id="UP001301797"/>
    </source>
</evidence>
<organism evidence="1 2">
    <name type="scientific">Methanochimaera problematica</name>
    <dbReference type="NCBI Taxonomy" id="2609417"/>
    <lineage>
        <taxon>Archaea</taxon>
        <taxon>Methanobacteriati</taxon>
        <taxon>Methanobacteriota</taxon>
        <taxon>Stenosarchaea group</taxon>
        <taxon>Methanomicrobia</taxon>
        <taxon>Methanomicrobiales</taxon>
        <taxon>Methanomicrobiaceae</taxon>
        <taxon>Methanochimaera</taxon>
    </lineage>
</organism>
<dbReference type="KEGG" id="mefw:F1737_00065"/>
<name>A0AA97I1I1_9EURY</name>
<proteinExistence type="predicted"/>